<evidence type="ECO:0000313" key="2">
    <source>
        <dbReference type="EMBL" id="GBP77515.1"/>
    </source>
</evidence>
<comment type="caution">
    <text evidence="2">The sequence shown here is derived from an EMBL/GenBank/DDBJ whole genome shotgun (WGS) entry which is preliminary data.</text>
</comment>
<sequence>MRLSYSNRRYELFRGVIGEAGGVAGGRGKGGNNKNYLYKWVGLLGNINSARATRAPRWSRPDNATGSERRRARAGAGGESDAENSPPTEAGRGSVALPLKFETFGGSLRGRLDALPRIPRYVYSPHRVNSRRMQLARPGDTIAEKSEESKDLRTRNVNKAPDAVASSGAQNKREAARESCEVHSHIPASAMEALVEAGAPKEATEERAPCSPDRPKESSTRVTGAAFFPADGRVKPVALGSSRFRRRVDSEPYRYRAARAGRVNTLSTSPAHVNYRLTCSTTSTDALRDKQTRTTNPAQCVRLEQVRSQISMQKISRHRDPIPFYEVCKGAGEPSKCRWLPTSMDTRYRRGVTVAGLLEGPRVSNGRRIVMMIGWRFSRQHSPFPEIGQLGVFQGPRSKIKNTASNVERLEWSSTLWQPANSTPLPFQRDVASLCMLYRIYYGECSEELFNFVSAATFHHRSTHGKCHPKIWNYLPTAVLPIDYDKGFFENRTNSIGVADDHGQR</sequence>
<accession>A0A4C1YT68</accession>
<reference evidence="2 3" key="1">
    <citation type="journal article" date="2019" name="Commun. Biol.">
        <title>The bagworm genome reveals a unique fibroin gene that provides high tensile strength.</title>
        <authorList>
            <person name="Kono N."/>
            <person name="Nakamura H."/>
            <person name="Ohtoshi R."/>
            <person name="Tomita M."/>
            <person name="Numata K."/>
            <person name="Arakawa K."/>
        </authorList>
    </citation>
    <scope>NUCLEOTIDE SEQUENCE [LARGE SCALE GENOMIC DNA]</scope>
</reference>
<dbReference type="Proteomes" id="UP000299102">
    <property type="component" value="Unassembled WGS sequence"/>
</dbReference>
<keyword evidence="3" id="KW-1185">Reference proteome</keyword>
<protein>
    <submittedName>
        <fullName evidence="2">Uncharacterized protein</fullName>
    </submittedName>
</protein>
<name>A0A4C1YT68_EUMVA</name>
<feature type="region of interest" description="Disordered" evidence="1">
    <location>
        <begin position="54"/>
        <end position="94"/>
    </location>
</feature>
<evidence type="ECO:0000313" key="3">
    <source>
        <dbReference type="Proteomes" id="UP000299102"/>
    </source>
</evidence>
<feature type="compositionally biased region" description="Basic and acidic residues" evidence="1">
    <location>
        <begin position="202"/>
        <end position="219"/>
    </location>
</feature>
<organism evidence="2 3">
    <name type="scientific">Eumeta variegata</name>
    <name type="common">Bagworm moth</name>
    <name type="synonym">Eumeta japonica</name>
    <dbReference type="NCBI Taxonomy" id="151549"/>
    <lineage>
        <taxon>Eukaryota</taxon>
        <taxon>Metazoa</taxon>
        <taxon>Ecdysozoa</taxon>
        <taxon>Arthropoda</taxon>
        <taxon>Hexapoda</taxon>
        <taxon>Insecta</taxon>
        <taxon>Pterygota</taxon>
        <taxon>Neoptera</taxon>
        <taxon>Endopterygota</taxon>
        <taxon>Lepidoptera</taxon>
        <taxon>Glossata</taxon>
        <taxon>Ditrysia</taxon>
        <taxon>Tineoidea</taxon>
        <taxon>Psychidae</taxon>
        <taxon>Oiketicinae</taxon>
        <taxon>Eumeta</taxon>
    </lineage>
</organism>
<dbReference type="AlphaFoldDB" id="A0A4C1YT68"/>
<evidence type="ECO:0000256" key="1">
    <source>
        <dbReference type="SAM" id="MobiDB-lite"/>
    </source>
</evidence>
<gene>
    <name evidence="2" type="ORF">EVAR_98968_1</name>
</gene>
<proteinExistence type="predicted"/>
<dbReference type="EMBL" id="BGZK01001334">
    <property type="protein sequence ID" value="GBP77515.1"/>
    <property type="molecule type" value="Genomic_DNA"/>
</dbReference>
<feature type="region of interest" description="Disordered" evidence="1">
    <location>
        <begin position="198"/>
        <end position="221"/>
    </location>
</feature>